<feature type="non-terminal residue" evidence="2">
    <location>
        <position position="113"/>
    </location>
</feature>
<dbReference type="PANTHER" id="PTHR46888:SF1">
    <property type="entry name" value="RIBONUCLEASE H"/>
    <property type="match status" value="1"/>
</dbReference>
<accession>A0ABR0Z8E5</accession>
<dbReference type="PROSITE" id="PS50804">
    <property type="entry name" value="SCAN_BOX"/>
    <property type="match status" value="1"/>
</dbReference>
<proteinExistence type="predicted"/>
<reference evidence="2 3" key="1">
    <citation type="submission" date="2021-05" db="EMBL/GenBank/DDBJ databases">
        <authorList>
            <person name="Zahm M."/>
            <person name="Klopp C."/>
            <person name="Cabau C."/>
            <person name="Kuhl H."/>
            <person name="Suciu R."/>
            <person name="Ciorpac M."/>
            <person name="Holostenco D."/>
            <person name="Gessner J."/>
            <person name="Wuertz S."/>
            <person name="Hohne C."/>
            <person name="Stock M."/>
            <person name="Gislard M."/>
            <person name="Lluch J."/>
            <person name="Milhes M."/>
            <person name="Lampietro C."/>
            <person name="Lopez Roques C."/>
            <person name="Donnadieu C."/>
            <person name="Du K."/>
            <person name="Schartl M."/>
            <person name="Guiguen Y."/>
        </authorList>
    </citation>
    <scope>NUCLEOTIDE SEQUENCE [LARGE SCALE GENOMIC DNA]</scope>
    <source>
        <strain evidence="2">Hh-F2</strain>
        <tissue evidence="2">Blood</tissue>
    </source>
</reference>
<comment type="caution">
    <text evidence="2">The sequence shown here is derived from an EMBL/GenBank/DDBJ whole genome shotgun (WGS) entry which is preliminary data.</text>
</comment>
<dbReference type="EMBL" id="JAHFZB010000015">
    <property type="protein sequence ID" value="KAK6481115.1"/>
    <property type="molecule type" value="Genomic_DNA"/>
</dbReference>
<dbReference type="InterPro" id="IPR038269">
    <property type="entry name" value="SCAN_sf"/>
</dbReference>
<evidence type="ECO:0000313" key="3">
    <source>
        <dbReference type="Proteomes" id="UP001369086"/>
    </source>
</evidence>
<keyword evidence="3" id="KW-1185">Reference proteome</keyword>
<sequence>HLDVFEAMAILGPWPQAQWASYLLPQLTGETQAAARTLSPAAMMDFPTLKAAILNGMGPTPEGYRKKFQEEVFANNEHPRVIAHRLWDYAVGWLNQDATTKERMLEVIVVDRF</sequence>
<dbReference type="InterPro" id="IPR003309">
    <property type="entry name" value="SCAN_dom"/>
</dbReference>
<name>A0ABR0Z8E5_HUSHU</name>
<evidence type="ECO:0000259" key="1">
    <source>
        <dbReference type="PROSITE" id="PS50804"/>
    </source>
</evidence>
<dbReference type="PANTHER" id="PTHR46888">
    <property type="entry name" value="ZINC KNUCKLE DOMAINCONTAINING PROTEIN-RELATED"/>
    <property type="match status" value="1"/>
</dbReference>
<dbReference type="SUPFAM" id="SSF47353">
    <property type="entry name" value="Retrovirus capsid dimerization domain-like"/>
    <property type="match status" value="1"/>
</dbReference>
<dbReference type="Pfam" id="PF02023">
    <property type="entry name" value="SCAN"/>
    <property type="match status" value="1"/>
</dbReference>
<dbReference type="Gene3D" id="1.10.4020.10">
    <property type="entry name" value="DNA breaking-rejoining enzymes"/>
    <property type="match status" value="1"/>
</dbReference>
<feature type="domain" description="SCAN box" evidence="1">
    <location>
        <begin position="65"/>
        <end position="113"/>
    </location>
</feature>
<evidence type="ECO:0000313" key="2">
    <source>
        <dbReference type="EMBL" id="KAK6481115.1"/>
    </source>
</evidence>
<dbReference type="Proteomes" id="UP001369086">
    <property type="component" value="Unassembled WGS sequence"/>
</dbReference>
<protein>
    <submittedName>
        <fullName evidence="2">SCAN domain-containing protein 1-like</fullName>
    </submittedName>
</protein>
<gene>
    <name evidence="2" type="ORF">HHUSO_G17274</name>
</gene>
<organism evidence="2 3">
    <name type="scientific">Huso huso</name>
    <name type="common">Beluga</name>
    <name type="synonym">Acipenser huso</name>
    <dbReference type="NCBI Taxonomy" id="61971"/>
    <lineage>
        <taxon>Eukaryota</taxon>
        <taxon>Metazoa</taxon>
        <taxon>Chordata</taxon>
        <taxon>Craniata</taxon>
        <taxon>Vertebrata</taxon>
        <taxon>Euteleostomi</taxon>
        <taxon>Actinopterygii</taxon>
        <taxon>Chondrostei</taxon>
        <taxon>Acipenseriformes</taxon>
        <taxon>Acipenseridae</taxon>
        <taxon>Huso</taxon>
    </lineage>
</organism>
<feature type="non-terminal residue" evidence="2">
    <location>
        <position position="1"/>
    </location>
</feature>